<gene>
    <name evidence="1" type="ORF">J4E96_13020</name>
</gene>
<keyword evidence="2" id="KW-1185">Reference proteome</keyword>
<name>A0A8A4Z8Q0_9MICO</name>
<dbReference type="RefSeq" id="WP_227422535.1">
    <property type="nucleotide sequence ID" value="NZ_CP071868.1"/>
</dbReference>
<dbReference type="KEGG" id="psic:J4E96_13020"/>
<dbReference type="Proteomes" id="UP000663937">
    <property type="component" value="Chromosome"/>
</dbReference>
<sequence>MSTSIFARPGAGADDDVTVLSERASIRQAGLADIPAIARITQEGPAPQDIEPEMLARATRLVLTHLAFEHGSLWVQNGPDGTIARAVAAVPAHKLTREQPAHRHGVPQLSLLGAPGAVPERDALAGPPAGPAAAMVGDLLGELRAVAPGWALAEISKAALNEEGDPALLSAALRWARAHAAEAPGPIVVLADTVPERAAAQWLGFVERRAWAADSTWWLGIDPESTQLVVA</sequence>
<evidence type="ECO:0000313" key="1">
    <source>
        <dbReference type="EMBL" id="QTE28300.1"/>
    </source>
</evidence>
<accession>A0A8A4Z8Q0</accession>
<evidence type="ECO:0000313" key="2">
    <source>
        <dbReference type="Proteomes" id="UP000663937"/>
    </source>
</evidence>
<dbReference type="AlphaFoldDB" id="A0A8A4Z8Q0"/>
<reference evidence="1" key="1">
    <citation type="submission" date="2021-03" db="EMBL/GenBank/DDBJ databases">
        <title>Pengzhenrongella sicca gen. nov., sp. nov., a new member of suborder Micrococcineae isolated from High-Arctic tundra soil.</title>
        <authorList>
            <person name="Peng F."/>
        </authorList>
    </citation>
    <scope>NUCLEOTIDE SEQUENCE</scope>
    <source>
        <strain evidence="1">LRZ-2</strain>
    </source>
</reference>
<organism evidence="1 2">
    <name type="scientific">Pengzhenrongella sicca</name>
    <dbReference type="NCBI Taxonomy" id="2819238"/>
    <lineage>
        <taxon>Bacteria</taxon>
        <taxon>Bacillati</taxon>
        <taxon>Actinomycetota</taxon>
        <taxon>Actinomycetes</taxon>
        <taxon>Micrococcales</taxon>
        <taxon>Pengzhenrongella</taxon>
    </lineage>
</organism>
<dbReference type="EMBL" id="CP071868">
    <property type="protein sequence ID" value="QTE28300.1"/>
    <property type="molecule type" value="Genomic_DNA"/>
</dbReference>
<proteinExistence type="predicted"/>
<protein>
    <submittedName>
        <fullName evidence="1">Uncharacterized protein</fullName>
    </submittedName>
</protein>